<feature type="transmembrane region" description="Helical" evidence="1">
    <location>
        <begin position="159"/>
        <end position="180"/>
    </location>
</feature>
<sequence length="221" mass="25119">MSRCKQCNVEILDETERCPLCHSVLEKTVEVENMYPNVRTMTRRLALLSRIYLFVAILVEALLIYLNVLSDSEMFWSAIPGLAMLYGYLVLRYAILGKSGYKGKIIVLTLIAILMVVAIDFVVGYRGWSVNYALPSAILLVDAGILILMCINRRNWQSYMMWQIFMILCSVVPLVLYAVGIVTAPLLALLAFAFSTALFLGTLIIGDRRARTELRRRFHVR</sequence>
<keyword evidence="1" id="KW-0812">Transmembrane</keyword>
<gene>
    <name evidence="2" type="ordered locus">RHOM_04735</name>
</gene>
<protein>
    <recommendedName>
        <fullName evidence="4">Zinc ribbon domain-containing protein</fullName>
    </recommendedName>
</protein>
<feature type="transmembrane region" description="Helical" evidence="1">
    <location>
        <begin position="105"/>
        <end position="126"/>
    </location>
</feature>
<keyword evidence="1" id="KW-0472">Membrane</keyword>
<feature type="transmembrane region" description="Helical" evidence="1">
    <location>
        <begin position="186"/>
        <end position="206"/>
    </location>
</feature>
<reference evidence="2 3" key="1">
    <citation type="journal article" date="2015" name="Genome Announc.">
        <title>Complete genome sequence of the human gut symbiont Roseburia hominis.</title>
        <authorList>
            <person name="Travis A.J."/>
            <person name="Kelly D."/>
            <person name="Flint H.J."/>
            <person name="Aminov R.I."/>
        </authorList>
    </citation>
    <scope>NUCLEOTIDE SEQUENCE [LARGE SCALE GENOMIC DNA]</scope>
    <source>
        <strain evidence="3">DSM 16839 / JCM 17582 / NCIMB 14029 / A2-183</strain>
    </source>
</reference>
<dbReference type="STRING" id="585394.RHOM_04735"/>
<dbReference type="AlphaFoldDB" id="G2T2C2"/>
<keyword evidence="1" id="KW-1133">Transmembrane helix</keyword>
<organism evidence="2 3">
    <name type="scientific">Roseburia hominis (strain DSM 16839 / JCM 17582 / NCIMB 14029 / A2-183)</name>
    <dbReference type="NCBI Taxonomy" id="585394"/>
    <lineage>
        <taxon>Bacteria</taxon>
        <taxon>Bacillati</taxon>
        <taxon>Bacillota</taxon>
        <taxon>Clostridia</taxon>
        <taxon>Lachnospirales</taxon>
        <taxon>Lachnospiraceae</taxon>
        <taxon>Roseburia</taxon>
    </lineage>
</organism>
<dbReference type="EMBL" id="CP003040">
    <property type="protein sequence ID" value="AEN96067.1"/>
    <property type="molecule type" value="Genomic_DNA"/>
</dbReference>
<feature type="transmembrane region" description="Helical" evidence="1">
    <location>
        <begin position="132"/>
        <end position="152"/>
    </location>
</feature>
<dbReference type="KEGG" id="rho:RHOM_04735"/>
<dbReference type="RefSeq" id="WP_014079112.1">
    <property type="nucleotide sequence ID" value="NC_015977.1"/>
</dbReference>
<name>G2T2C2_ROSHA</name>
<dbReference type="BioCyc" id="RHOM585394:G1H02-958-MONOMER"/>
<dbReference type="eggNOG" id="ENOG5031W4P">
    <property type="taxonomic scope" value="Bacteria"/>
</dbReference>
<evidence type="ECO:0000256" key="1">
    <source>
        <dbReference type="SAM" id="Phobius"/>
    </source>
</evidence>
<dbReference type="Proteomes" id="UP000008178">
    <property type="component" value="Chromosome"/>
</dbReference>
<accession>G2T2C2</accession>
<feature type="transmembrane region" description="Helical" evidence="1">
    <location>
        <begin position="74"/>
        <end position="93"/>
    </location>
</feature>
<evidence type="ECO:0008006" key="4">
    <source>
        <dbReference type="Google" id="ProtNLM"/>
    </source>
</evidence>
<keyword evidence="3" id="KW-1185">Reference proteome</keyword>
<evidence type="ECO:0000313" key="2">
    <source>
        <dbReference type="EMBL" id="AEN96067.1"/>
    </source>
</evidence>
<dbReference type="OrthoDB" id="2164897at2"/>
<proteinExistence type="predicted"/>
<dbReference type="HOGENOM" id="CLU_074820_0_0_9"/>
<dbReference type="GeneID" id="93722788"/>
<evidence type="ECO:0000313" key="3">
    <source>
        <dbReference type="Proteomes" id="UP000008178"/>
    </source>
</evidence>
<dbReference type="InterPro" id="IPR046283">
    <property type="entry name" value="DUF6320"/>
</dbReference>
<dbReference type="Pfam" id="PF19845">
    <property type="entry name" value="DUF6320"/>
    <property type="match status" value="1"/>
</dbReference>
<feature type="transmembrane region" description="Helical" evidence="1">
    <location>
        <begin position="51"/>
        <end position="68"/>
    </location>
</feature>